<comment type="caution">
    <text evidence="1">The sequence shown here is derived from an EMBL/GenBank/DDBJ whole genome shotgun (WGS) entry which is preliminary data.</text>
</comment>
<gene>
    <name evidence="1" type="ORF">LH29_15705</name>
</gene>
<sequence>MKHRKPMKRILQTQILLLLLFCFSGLEIKAQENDSIVPIQNPQRFLRKIDLSEVTHNGLKLWQDDFSGHWIGIDFGFNMLLNEDYTGYQSEFMDNDIFRSNSAYFNFLQQSIGLQKNRNTIGLVTGLGLQLQSYRLDDNTTIVKGYDGVISPEYLYFNDNQKSKLAVEMITLPLLLEFQIPINHYDNRLFFSAGMVGSVRLSSHTKIKYKEEKKEKLKVVDDFSMHRFRYSVMVRTGYRWFNVFASYDLVPLFKPDKGPELTPFTFGITLFQL</sequence>
<evidence type="ECO:0000313" key="1">
    <source>
        <dbReference type="EMBL" id="KJF42859.1"/>
    </source>
</evidence>
<proteinExistence type="predicted"/>
<organism evidence="1 2">
    <name type="scientific">Draconibacterium sediminis</name>
    <dbReference type="NCBI Taxonomy" id="1544798"/>
    <lineage>
        <taxon>Bacteria</taxon>
        <taxon>Pseudomonadati</taxon>
        <taxon>Bacteroidota</taxon>
        <taxon>Bacteroidia</taxon>
        <taxon>Marinilabiliales</taxon>
        <taxon>Prolixibacteraceae</taxon>
        <taxon>Draconibacterium</taxon>
    </lineage>
</organism>
<reference evidence="1 2" key="1">
    <citation type="submission" date="2014-09" db="EMBL/GenBank/DDBJ databases">
        <title>Draft Genome Sequence of Draconibacterium sp. JN14CK-3.</title>
        <authorList>
            <person name="Dong C."/>
            <person name="Lai Q."/>
            <person name="Shao Z."/>
        </authorList>
    </citation>
    <scope>NUCLEOTIDE SEQUENCE [LARGE SCALE GENOMIC DNA]</scope>
    <source>
        <strain evidence="1 2">JN14CK-3</strain>
    </source>
</reference>
<dbReference type="STRING" id="1544798.LH29_15705"/>
<dbReference type="Proteomes" id="UP000032544">
    <property type="component" value="Unassembled WGS sequence"/>
</dbReference>
<dbReference type="AlphaFoldDB" id="A0A0D8J7V4"/>
<dbReference type="EMBL" id="JRHC01000004">
    <property type="protein sequence ID" value="KJF42859.1"/>
    <property type="molecule type" value="Genomic_DNA"/>
</dbReference>
<accession>A0A0D8J7V4</accession>
<protein>
    <submittedName>
        <fullName evidence="1">Uncharacterized protein</fullName>
    </submittedName>
</protein>
<evidence type="ECO:0000313" key="2">
    <source>
        <dbReference type="Proteomes" id="UP000032544"/>
    </source>
</evidence>
<dbReference type="RefSeq" id="WP_045031277.1">
    <property type="nucleotide sequence ID" value="NZ_JRHC01000004.1"/>
</dbReference>
<keyword evidence="2" id="KW-1185">Reference proteome</keyword>
<dbReference type="OrthoDB" id="1117977at2"/>
<name>A0A0D8J7V4_9BACT</name>